<proteinExistence type="predicted"/>
<accession>A0ABQ9GKL1</accession>
<protein>
    <submittedName>
        <fullName evidence="2">Uncharacterized protein</fullName>
    </submittedName>
</protein>
<dbReference type="PANTHER" id="PTHR46704:SF9">
    <property type="entry name" value="BHLH DOMAIN-CONTAINING PROTEIN"/>
    <property type="match status" value="1"/>
</dbReference>
<feature type="region of interest" description="Disordered" evidence="1">
    <location>
        <begin position="17"/>
        <end position="55"/>
    </location>
</feature>
<comment type="caution">
    <text evidence="2">The sequence shown here is derived from an EMBL/GenBank/DDBJ whole genome shotgun (WGS) entry which is preliminary data.</text>
</comment>
<sequence length="972" mass="108932">MVLRTYVGRIMCMEQGRNERAGETGDPQENPVTSEIVQHEMTPTGIEPRSPWWDDKRSDRLITAAPASEQKSEDPDLGTERRLRSSVDVFSIKQDCLYHGGETSVRKETKKEVKHLNRGDVWGEIVHVRAVCVADFVAAEAKYHKQCRLLFASPGRGRPEDKCKAFAFTKLCAYMDSAEEPQFILSDLVETMKNFNTNNPNSVCTTKYLKEKLNVHYGNSVFIIELPGKLSIVNLKGSASSILHDKWFLDKKKTEEEKNIRIVETAADIIRRDIRSLVLETKIYPAMECLDSGQLPETLKTFLNRVNQGEVVERKNTAIGDAKCLHVAPVFTYHLQFLALVYIFTGIINRDSCKKGYIQYAFDNADFNIRTLIGHGTFHSMGGERFTTSAQNQESNAVNRLLYLPSTDTIAARGKLQVDCYKKSALPGLKGINIRELVTVSDATARSVKNAIAPDVLWSSARRIEESSAPSWNGFMRSCIHTGEISCSITAIEAVPFIYLDLSNRSTIYTALLFAVEECKYYNQGSRIVTFDQPLYAKASEIIAASPPGELDSVTLRLDRFHLLVSFMGSIGFIMSGSGIEELWILMLNIQEHSPWDVDCLRSLASGVVGDDSINCDQAEYVGLDAVKRIIGSNFGEVKLTQKNRVKPLSAVARSILIRDDVVEVNFHQLFMQIVCVMKTENDLKHYISYELSPRPPALFDEVAMRKTVKSAFLQLFSYTIPEENSTNDPRRIVIDGGHLLHALERLITLLSRHFETAGIEVCNSEGDADTLIVKRALELASVGNNVTVVASDTDTPRPPLVMLLARATDDMELRVLSPAKKVYFSVMQLLVVTHNLLSLEKCKKKAWRILQRPYVRNATKVFNSLESTKEEHTCSIAKEPVAAAFELATLPPTNATSAEHSLRTYYHHLSLRCAWFPVVVRQTVATECECRRARLACSTMSGHRRGGSCMNIKIQDFHGSDDEDDPEEATL</sequence>
<gene>
    <name evidence="2" type="ORF">PR048_026166</name>
</gene>
<evidence type="ECO:0000313" key="2">
    <source>
        <dbReference type="EMBL" id="KAJ8872560.1"/>
    </source>
</evidence>
<dbReference type="EMBL" id="JARBHB010000011">
    <property type="protein sequence ID" value="KAJ8872560.1"/>
    <property type="molecule type" value="Genomic_DNA"/>
</dbReference>
<evidence type="ECO:0000256" key="1">
    <source>
        <dbReference type="SAM" id="MobiDB-lite"/>
    </source>
</evidence>
<dbReference type="PANTHER" id="PTHR46704">
    <property type="entry name" value="CXC DOMAIN-CONTAINING PROTEIN-RELATED"/>
    <property type="match status" value="1"/>
</dbReference>
<keyword evidence="3" id="KW-1185">Reference proteome</keyword>
<name>A0ABQ9GKL1_9NEOP</name>
<reference evidence="2 3" key="1">
    <citation type="submission" date="2023-02" db="EMBL/GenBank/DDBJ databases">
        <title>LHISI_Scaffold_Assembly.</title>
        <authorList>
            <person name="Stuart O.P."/>
            <person name="Cleave R."/>
            <person name="Magrath M.J.L."/>
            <person name="Mikheyev A.S."/>
        </authorList>
    </citation>
    <scope>NUCLEOTIDE SEQUENCE [LARGE SCALE GENOMIC DNA]</scope>
    <source>
        <strain evidence="2">Daus_M_001</strain>
        <tissue evidence="2">Leg muscle</tissue>
    </source>
</reference>
<organism evidence="2 3">
    <name type="scientific">Dryococelus australis</name>
    <dbReference type="NCBI Taxonomy" id="614101"/>
    <lineage>
        <taxon>Eukaryota</taxon>
        <taxon>Metazoa</taxon>
        <taxon>Ecdysozoa</taxon>
        <taxon>Arthropoda</taxon>
        <taxon>Hexapoda</taxon>
        <taxon>Insecta</taxon>
        <taxon>Pterygota</taxon>
        <taxon>Neoptera</taxon>
        <taxon>Polyneoptera</taxon>
        <taxon>Phasmatodea</taxon>
        <taxon>Verophasmatodea</taxon>
        <taxon>Anareolatae</taxon>
        <taxon>Phasmatidae</taxon>
        <taxon>Eurycanthinae</taxon>
        <taxon>Dryococelus</taxon>
    </lineage>
</organism>
<dbReference type="Proteomes" id="UP001159363">
    <property type="component" value="Chromosome 10"/>
</dbReference>
<evidence type="ECO:0000313" key="3">
    <source>
        <dbReference type="Proteomes" id="UP001159363"/>
    </source>
</evidence>